<dbReference type="InterPro" id="IPR035952">
    <property type="entry name" value="Rhomboid-like_sf"/>
</dbReference>
<dbReference type="KEGG" id="cpo:COPRO5265_0565"/>
<reference evidence="7 8" key="2">
    <citation type="journal article" date="2014" name="Genome Announc.">
        <title>Complete Genome Sequence of Coprothermobacter proteolyticus DSM 5265.</title>
        <authorList>
            <person name="Alexiev A."/>
            <person name="Coil D.A."/>
            <person name="Badger J.H."/>
            <person name="Enticknap J."/>
            <person name="Ward N."/>
            <person name="Robb F.T."/>
            <person name="Eisen J.A."/>
        </authorList>
    </citation>
    <scope>NUCLEOTIDE SEQUENCE [LARGE SCALE GENOMIC DNA]</scope>
    <source>
        <strain evidence="8">ATCC 35245 / DSM 5265 / OCM 4 / BT</strain>
    </source>
</reference>
<dbReference type="MEROPS" id="S54.027"/>
<dbReference type="GO" id="GO:0016020">
    <property type="term" value="C:membrane"/>
    <property type="evidence" value="ECO:0007669"/>
    <property type="project" value="UniProtKB-SubCell"/>
</dbReference>
<keyword evidence="2 5" id="KW-0812">Transmembrane</keyword>
<gene>
    <name evidence="7" type="ordered locus">COPRO5265_0565</name>
</gene>
<dbReference type="GO" id="GO:0004252">
    <property type="term" value="F:serine-type endopeptidase activity"/>
    <property type="evidence" value="ECO:0007669"/>
    <property type="project" value="InterPro"/>
</dbReference>
<dbReference type="eggNOG" id="COG0705">
    <property type="taxonomic scope" value="Bacteria"/>
</dbReference>
<dbReference type="HOGENOM" id="CLU_055068_5_1_9"/>
<accession>B5Y823</accession>
<feature type="transmembrane region" description="Helical" evidence="5">
    <location>
        <begin position="148"/>
        <end position="170"/>
    </location>
</feature>
<dbReference type="Gene3D" id="1.20.1540.10">
    <property type="entry name" value="Rhomboid-like"/>
    <property type="match status" value="1"/>
</dbReference>
<keyword evidence="8" id="KW-1185">Reference proteome</keyword>
<dbReference type="PANTHER" id="PTHR43731">
    <property type="entry name" value="RHOMBOID PROTEASE"/>
    <property type="match status" value="1"/>
</dbReference>
<feature type="transmembrane region" description="Helical" evidence="5">
    <location>
        <begin position="60"/>
        <end position="85"/>
    </location>
</feature>
<feature type="domain" description="Peptidase S54 rhomboid" evidence="6">
    <location>
        <begin position="63"/>
        <end position="208"/>
    </location>
</feature>
<keyword evidence="4 5" id="KW-0472">Membrane</keyword>
<evidence type="ECO:0000313" key="7">
    <source>
        <dbReference type="EMBL" id="ACI17448.1"/>
    </source>
</evidence>
<organism evidence="7 8">
    <name type="scientific">Coprothermobacter proteolyticus (strain ATCC 35245 / DSM 5265 / OCM 4 / BT)</name>
    <dbReference type="NCBI Taxonomy" id="309798"/>
    <lineage>
        <taxon>Bacteria</taxon>
        <taxon>Pseudomonadati</taxon>
        <taxon>Coprothermobacterota</taxon>
        <taxon>Coprothermobacteria</taxon>
        <taxon>Coprothermobacterales</taxon>
        <taxon>Coprothermobacteraceae</taxon>
        <taxon>Coprothermobacter</taxon>
    </lineage>
</organism>
<protein>
    <submittedName>
        <fullName evidence="7">Rhomboid family protein</fullName>
    </submittedName>
</protein>
<sequence length="226" mass="26208">MFPLFDINRRRTFPVRTILIIVINIIVYAFVQPLLPDSFYISPQKFLSMISVNPLNLTPWGLLFLSMWLHGNLYHLISNMWFLFIFGDNIEGDFGKFYIPFYLIGGMVAGLAHIYMMPQSAEFFVGASGAISAVMGAYLVFYPHAYIATLIFLIFFVTVVNIPAWFWLLIWFFQGNVLPTLLNSMSYVAYWAHIGGFVFGVIVAFMVLPIVRRRRRSEPYSTPYYW</sequence>
<dbReference type="InterPro" id="IPR050925">
    <property type="entry name" value="Rhomboid_protease_S54"/>
</dbReference>
<feature type="transmembrane region" description="Helical" evidence="5">
    <location>
        <begin position="190"/>
        <end position="211"/>
    </location>
</feature>
<evidence type="ECO:0000256" key="5">
    <source>
        <dbReference type="SAM" id="Phobius"/>
    </source>
</evidence>
<dbReference type="InterPro" id="IPR022764">
    <property type="entry name" value="Peptidase_S54_rhomboid_dom"/>
</dbReference>
<evidence type="ECO:0000313" key="8">
    <source>
        <dbReference type="Proteomes" id="UP000001732"/>
    </source>
</evidence>
<proteinExistence type="predicted"/>
<reference evidence="8" key="1">
    <citation type="submission" date="2008-08" db="EMBL/GenBank/DDBJ databases">
        <title>The complete genome sequence of Coprothermobacter proteolyticus strain ATCC 5245 / DSM 5265 / BT.</title>
        <authorList>
            <person name="Dodson R.J."/>
            <person name="Durkin A.S."/>
            <person name="Wu M."/>
            <person name="Eisen J."/>
            <person name="Sutton G."/>
        </authorList>
    </citation>
    <scope>NUCLEOTIDE SEQUENCE [LARGE SCALE GENOMIC DNA]</scope>
    <source>
        <strain evidence="8">ATCC 35245 / DSM 5265 / OCM 4 / BT</strain>
    </source>
</reference>
<evidence type="ECO:0000256" key="3">
    <source>
        <dbReference type="ARBA" id="ARBA00022989"/>
    </source>
</evidence>
<evidence type="ECO:0000259" key="6">
    <source>
        <dbReference type="Pfam" id="PF01694"/>
    </source>
</evidence>
<evidence type="ECO:0000256" key="4">
    <source>
        <dbReference type="ARBA" id="ARBA00023136"/>
    </source>
</evidence>
<dbReference type="EMBL" id="CP001145">
    <property type="protein sequence ID" value="ACI17448.1"/>
    <property type="molecule type" value="Genomic_DNA"/>
</dbReference>
<keyword evidence="3 5" id="KW-1133">Transmembrane helix</keyword>
<dbReference type="Pfam" id="PF01694">
    <property type="entry name" value="Rhomboid"/>
    <property type="match status" value="1"/>
</dbReference>
<evidence type="ECO:0000256" key="1">
    <source>
        <dbReference type="ARBA" id="ARBA00004141"/>
    </source>
</evidence>
<dbReference type="RefSeq" id="WP_012544100.1">
    <property type="nucleotide sequence ID" value="NC_011295.1"/>
</dbReference>
<dbReference type="AlphaFoldDB" id="B5Y823"/>
<feature type="transmembrane region" description="Helical" evidence="5">
    <location>
        <begin position="12"/>
        <end position="31"/>
    </location>
</feature>
<evidence type="ECO:0000256" key="2">
    <source>
        <dbReference type="ARBA" id="ARBA00022692"/>
    </source>
</evidence>
<feature type="transmembrane region" description="Helical" evidence="5">
    <location>
        <begin position="123"/>
        <end position="141"/>
    </location>
</feature>
<name>B5Y823_COPPD</name>
<dbReference type="Proteomes" id="UP000001732">
    <property type="component" value="Chromosome"/>
</dbReference>
<feature type="transmembrane region" description="Helical" evidence="5">
    <location>
        <begin position="97"/>
        <end position="117"/>
    </location>
</feature>
<dbReference type="STRING" id="309798.COPRO5265_0565"/>
<comment type="subcellular location">
    <subcellularLocation>
        <location evidence="1">Membrane</location>
        <topology evidence="1">Multi-pass membrane protein</topology>
    </subcellularLocation>
</comment>
<dbReference type="SUPFAM" id="SSF144091">
    <property type="entry name" value="Rhomboid-like"/>
    <property type="match status" value="1"/>
</dbReference>
<dbReference type="OrthoDB" id="9813074at2"/>
<dbReference type="PANTHER" id="PTHR43731:SF26">
    <property type="entry name" value="RHOMBOID-LIKE PROTEIN 10, CHLOROPLASTIC"/>
    <property type="match status" value="1"/>
</dbReference>